<dbReference type="eggNOG" id="ENOG502STXW">
    <property type="taxonomic scope" value="Eukaryota"/>
</dbReference>
<name>A0A0A2VEF3_BEABA</name>
<dbReference type="STRING" id="1245745.A0A0A2VEF3"/>
<accession>A0A0A2VEF3</accession>
<evidence type="ECO:0000313" key="1">
    <source>
        <dbReference type="EMBL" id="KGQ04500.1"/>
    </source>
</evidence>
<reference evidence="1 2" key="1">
    <citation type="submission" date="2012-10" db="EMBL/GenBank/DDBJ databases">
        <title>Genome sequencing and analysis of entomopathogenic fungi Beauveria bassiana D1-5.</title>
        <authorList>
            <person name="Li Q."/>
            <person name="Wang L."/>
            <person name="Zhang Z."/>
            <person name="Wang Q."/>
            <person name="Ren J."/>
            <person name="Wang M."/>
            <person name="Xu W."/>
            <person name="Wang J."/>
            <person name="Lu Y."/>
            <person name="Du Q."/>
            <person name="Sun Z."/>
        </authorList>
    </citation>
    <scope>NUCLEOTIDE SEQUENCE [LARGE SCALE GENOMIC DNA]</scope>
    <source>
        <strain evidence="1 2">D1-5</strain>
    </source>
</reference>
<dbReference type="OrthoDB" id="5275938at2759"/>
<dbReference type="Proteomes" id="UP000030106">
    <property type="component" value="Unassembled WGS sequence"/>
</dbReference>
<dbReference type="HOGENOM" id="CLU_042420_3_0_1"/>
<proteinExistence type="predicted"/>
<dbReference type="AlphaFoldDB" id="A0A0A2VEF3"/>
<sequence length="446" mass="50357">MSGLSRVKLWPLPDAKDASYSVLKLYEKLDSVVVHDIARETENGADHQVCNPSQHLKSAMKNIMDGIPGRLSKLIVFKTGQLDLSNLVFVLHDEYGSSFDCIHVTTKWRERKVASLQWTAVAIVTLQVGRDCETKDNFWQPAEFLVCSRTLARASPVFDRMLYGPYIEAMGNKTDATGWTVALPEDKPAPMQVFLNIAHANFVLVPLILSVDSLYDLAVLTNYYDATPLLLPWIGAWMASLAEISQDANEIQYKMLWITWEFGRKEEFGAIAHRMLMEQPEQCEEAAGDQVQVPHILDEIESIRAQTISKLLHIVGDVAKKLTVGDQRPRWCRYATHVGHHQCELMSLGSMTFCLARAGLWPLPEAADVKLSLSDLYRILTNLVIHDIGATADAPETDHRFCNPRRMLMGRVDQVMRNIPSPLTEFHVRHLEKQAKRLRQGQGSTK</sequence>
<comment type="caution">
    <text evidence="1">The sequence shown here is derived from an EMBL/GenBank/DDBJ whole genome shotgun (WGS) entry which is preliminary data.</text>
</comment>
<evidence type="ECO:0000313" key="2">
    <source>
        <dbReference type="Proteomes" id="UP000030106"/>
    </source>
</evidence>
<organism evidence="1 2">
    <name type="scientific">Beauveria bassiana D1-5</name>
    <dbReference type="NCBI Taxonomy" id="1245745"/>
    <lineage>
        <taxon>Eukaryota</taxon>
        <taxon>Fungi</taxon>
        <taxon>Dikarya</taxon>
        <taxon>Ascomycota</taxon>
        <taxon>Pezizomycotina</taxon>
        <taxon>Sordariomycetes</taxon>
        <taxon>Hypocreomycetidae</taxon>
        <taxon>Hypocreales</taxon>
        <taxon>Cordycipitaceae</taxon>
        <taxon>Beauveria</taxon>
    </lineage>
</organism>
<protein>
    <recommendedName>
        <fullName evidence="3">BTB domain-containing protein</fullName>
    </recommendedName>
</protein>
<gene>
    <name evidence="1" type="ORF">BBAD15_g10256</name>
</gene>
<dbReference type="EMBL" id="ANFO01001059">
    <property type="protein sequence ID" value="KGQ04500.1"/>
    <property type="molecule type" value="Genomic_DNA"/>
</dbReference>
<evidence type="ECO:0008006" key="3">
    <source>
        <dbReference type="Google" id="ProtNLM"/>
    </source>
</evidence>